<keyword evidence="1" id="KW-0175">Coiled coil</keyword>
<gene>
    <name evidence="2" type="ORF">QYS49_31900</name>
</gene>
<dbReference type="GO" id="GO:0003676">
    <property type="term" value="F:nucleic acid binding"/>
    <property type="evidence" value="ECO:0007669"/>
    <property type="project" value="InterPro"/>
</dbReference>
<organism evidence="2 3">
    <name type="scientific">Marivirga salinarum</name>
    <dbReference type="NCBI Taxonomy" id="3059078"/>
    <lineage>
        <taxon>Bacteria</taxon>
        <taxon>Pseudomonadati</taxon>
        <taxon>Bacteroidota</taxon>
        <taxon>Cytophagia</taxon>
        <taxon>Cytophagales</taxon>
        <taxon>Marivirgaceae</taxon>
        <taxon>Marivirga</taxon>
    </lineage>
</organism>
<evidence type="ECO:0000256" key="1">
    <source>
        <dbReference type="SAM" id="Coils"/>
    </source>
</evidence>
<protein>
    <submittedName>
        <fullName evidence="2">Uncharacterized protein</fullName>
    </submittedName>
</protein>
<accession>A0AA51R972</accession>
<dbReference type="AlphaFoldDB" id="A0AA51R972"/>
<name>A0AA51R972_9BACT</name>
<keyword evidence="3" id="KW-1185">Reference proteome</keyword>
<feature type="coiled-coil region" evidence="1">
    <location>
        <begin position="102"/>
        <end position="136"/>
    </location>
</feature>
<dbReference type="KEGG" id="msaa:QYS49_31900"/>
<dbReference type="Gene3D" id="3.40.1350.10">
    <property type="match status" value="1"/>
</dbReference>
<dbReference type="RefSeq" id="WP_308349713.1">
    <property type="nucleotide sequence ID" value="NZ_CP129971.1"/>
</dbReference>
<dbReference type="Proteomes" id="UP001230496">
    <property type="component" value="Chromosome"/>
</dbReference>
<evidence type="ECO:0000313" key="2">
    <source>
        <dbReference type="EMBL" id="WMN11957.1"/>
    </source>
</evidence>
<reference evidence="2 3" key="1">
    <citation type="submission" date="2023-08" db="EMBL/GenBank/DDBJ databases">
        <title>Comparative genomics and taxonomic characterization of three novel marine species of genus Marivirga.</title>
        <authorList>
            <person name="Muhammad N."/>
            <person name="Kim S.-G."/>
        </authorList>
    </citation>
    <scope>NUCLEOTIDE SEQUENCE [LARGE SCALE GENOMIC DNA]</scope>
    <source>
        <strain evidence="2 3">BDSF4-3</strain>
    </source>
</reference>
<sequence>MKLEKVLDQLNSFEKNSFLKIIDSIISENPTNRKDIDKILSESDRELKNIDNINIAKVFKLIEVEFEKYIEFEFKDTTSQLDVLIDIIIRDGNCIMKSDWLARLYENEIKSLKAKIKELKSTIDKENNSLDDFRERDYHIYKACLETAYNNDSGNNLDKKVTQDELSILLTLANKLELSQEEVRLINYMVLPIEKQNIDNIINELKNIGVIFFSKKSNTVYVADEIIRNLRKVRKKDVADKYFRRVLKSLKDPQINLACRKHNIEWQNISLDQKIKKIIKEGIPFIALLTTDIYKDGTKLSDKKLFLNDLFENGLNTNKSLKGSTIEEKVENIIQYFDEIDRDERVGISLEGYEQLLNDLNSTLPKSNELLKNEFELQDNNVLNSEYLLDFNIKPRDVLEVIDTTDLNKFCVKLEIKTRGNTILNILESYKDAENLSLENYEHFAYRDVNKIKENGLNIKEADIGIQFEDLTKKIFEELKFNVDEKLRKELNTSKDKIDILLNLGNKQLILVECKTSKDKGFNKFSTVSRQLKSYVKLAEKNDYNIIKSLLIAPEFSDDFVSECNLEYELNLSLKKAKSLYNILDAFKDSKKHKEFPFNLLMKDVVIQEDRIVKALAK</sequence>
<dbReference type="EMBL" id="CP129971">
    <property type="protein sequence ID" value="WMN11957.1"/>
    <property type="molecule type" value="Genomic_DNA"/>
</dbReference>
<dbReference type="InterPro" id="IPR011856">
    <property type="entry name" value="tRNA_endonuc-like_dom_sf"/>
</dbReference>
<proteinExistence type="predicted"/>
<evidence type="ECO:0000313" key="3">
    <source>
        <dbReference type="Proteomes" id="UP001230496"/>
    </source>
</evidence>